<organism evidence="2">
    <name type="scientific">Oscillatoriales cyanobacterium SpSt-402</name>
    <dbReference type="NCBI Taxonomy" id="2282168"/>
    <lineage>
        <taxon>Bacteria</taxon>
        <taxon>Bacillati</taxon>
        <taxon>Cyanobacteriota</taxon>
        <taxon>Cyanophyceae</taxon>
        <taxon>Oscillatoriophycideae</taxon>
        <taxon>Oscillatoriales</taxon>
    </lineage>
</organism>
<keyword evidence="1" id="KW-0812">Transmembrane</keyword>
<feature type="transmembrane region" description="Helical" evidence="1">
    <location>
        <begin position="85"/>
        <end position="103"/>
    </location>
</feature>
<proteinExistence type="predicted"/>
<feature type="transmembrane region" description="Helical" evidence="1">
    <location>
        <begin position="12"/>
        <end position="31"/>
    </location>
</feature>
<keyword evidence="1" id="KW-1133">Transmembrane helix</keyword>
<sequence>MTVNDFAVQAKTIADIIVYVWLFSLAIALVLGKNLNELGFTFRTLPGFWSPPVLDSINRTERVFVNAETFLLLGSLLLLRGTRDLLIVTLIALLVDCVNGLLFPKSAKFFSSNNILFSYLGFLLLRGYFEPGIIAILVTILVGCVCSRMLWGMVPATGNSIWKARLISFVGGVVAARFLDAIASLFPVSQLW</sequence>
<keyword evidence="1" id="KW-0472">Membrane</keyword>
<evidence type="ECO:0000313" key="2">
    <source>
        <dbReference type="EMBL" id="HGW93020.1"/>
    </source>
</evidence>
<feature type="transmembrane region" description="Helical" evidence="1">
    <location>
        <begin position="110"/>
        <end position="128"/>
    </location>
</feature>
<accession>A0A832M2C0</accession>
<name>A0A832M2C0_9CYAN</name>
<feature type="transmembrane region" description="Helical" evidence="1">
    <location>
        <begin position="166"/>
        <end position="186"/>
    </location>
</feature>
<feature type="transmembrane region" description="Helical" evidence="1">
    <location>
        <begin position="134"/>
        <end position="154"/>
    </location>
</feature>
<protein>
    <submittedName>
        <fullName evidence="2">Uncharacterized protein</fullName>
    </submittedName>
</protein>
<comment type="caution">
    <text evidence="2">The sequence shown here is derived from an EMBL/GenBank/DDBJ whole genome shotgun (WGS) entry which is preliminary data.</text>
</comment>
<gene>
    <name evidence="2" type="ORF">ENR47_01860</name>
</gene>
<dbReference type="EMBL" id="DSRD01000124">
    <property type="protein sequence ID" value="HGW93020.1"/>
    <property type="molecule type" value="Genomic_DNA"/>
</dbReference>
<reference evidence="2" key="1">
    <citation type="journal article" date="2020" name="mSystems">
        <title>Genome- and Community-Level Interaction Insights into Carbon Utilization and Element Cycling Functions of Hydrothermarchaeota in Hydrothermal Sediment.</title>
        <authorList>
            <person name="Zhou Z."/>
            <person name="Liu Y."/>
            <person name="Xu W."/>
            <person name="Pan J."/>
            <person name="Luo Z.H."/>
            <person name="Li M."/>
        </authorList>
    </citation>
    <scope>NUCLEOTIDE SEQUENCE [LARGE SCALE GENOMIC DNA]</scope>
    <source>
        <strain evidence="2">SpSt-402</strain>
    </source>
</reference>
<dbReference type="AlphaFoldDB" id="A0A832M2C0"/>
<evidence type="ECO:0000256" key="1">
    <source>
        <dbReference type="SAM" id="Phobius"/>
    </source>
</evidence>